<accession>A0A5D0HUD5</accession>
<dbReference type="InterPro" id="IPR013517">
    <property type="entry name" value="FG-GAP"/>
</dbReference>
<protein>
    <submittedName>
        <fullName evidence="3">VCBS repeat-containing protein</fullName>
    </submittedName>
</protein>
<dbReference type="Proteomes" id="UP000323930">
    <property type="component" value="Unassembled WGS sequence"/>
</dbReference>
<dbReference type="PANTHER" id="PTHR16026:SF0">
    <property type="entry name" value="CARTILAGE ACIDIC PROTEIN 1"/>
    <property type="match status" value="1"/>
</dbReference>
<name>A0A5D0HUD5_9FLAO</name>
<evidence type="ECO:0000259" key="2">
    <source>
        <dbReference type="Pfam" id="PF07593"/>
    </source>
</evidence>
<gene>
    <name evidence="3" type="ORF">FUA24_14510</name>
</gene>
<organism evidence="3 4">
    <name type="scientific">Seonamhaeicola marinus</name>
    <dbReference type="NCBI Taxonomy" id="1912246"/>
    <lineage>
        <taxon>Bacteria</taxon>
        <taxon>Pseudomonadati</taxon>
        <taxon>Bacteroidota</taxon>
        <taxon>Flavobacteriia</taxon>
        <taxon>Flavobacteriales</taxon>
        <taxon>Flavobacteriaceae</taxon>
    </lineage>
</organism>
<dbReference type="SUPFAM" id="SSF69318">
    <property type="entry name" value="Integrin alpha N-terminal domain"/>
    <property type="match status" value="3"/>
</dbReference>
<dbReference type="InterPro" id="IPR027039">
    <property type="entry name" value="Crtac1"/>
</dbReference>
<dbReference type="EMBL" id="VSDQ01000679">
    <property type="protein sequence ID" value="TYA74530.1"/>
    <property type="molecule type" value="Genomic_DNA"/>
</dbReference>
<keyword evidence="1" id="KW-0732">Signal</keyword>
<proteinExistence type="predicted"/>
<dbReference type="OrthoDB" id="9816120at2"/>
<dbReference type="RefSeq" id="WP_148543554.1">
    <property type="nucleotide sequence ID" value="NZ_VSDQ01000679.1"/>
</dbReference>
<dbReference type="PROSITE" id="PS51257">
    <property type="entry name" value="PROKAR_LIPOPROTEIN"/>
    <property type="match status" value="1"/>
</dbReference>
<dbReference type="Pfam" id="PF13517">
    <property type="entry name" value="FG-GAP_3"/>
    <property type="match status" value="5"/>
</dbReference>
<comment type="caution">
    <text evidence="3">The sequence shown here is derived from an EMBL/GenBank/DDBJ whole genome shotgun (WGS) entry which is preliminary data.</text>
</comment>
<dbReference type="AlphaFoldDB" id="A0A5D0HUD5"/>
<dbReference type="InterPro" id="IPR028994">
    <property type="entry name" value="Integrin_alpha_N"/>
</dbReference>
<evidence type="ECO:0000256" key="1">
    <source>
        <dbReference type="ARBA" id="ARBA00022729"/>
    </source>
</evidence>
<evidence type="ECO:0000313" key="3">
    <source>
        <dbReference type="EMBL" id="TYA74530.1"/>
    </source>
</evidence>
<dbReference type="PANTHER" id="PTHR16026">
    <property type="entry name" value="CARTILAGE ACIDIC PROTEIN 1"/>
    <property type="match status" value="1"/>
</dbReference>
<dbReference type="InterPro" id="IPR011519">
    <property type="entry name" value="UnbV_ASPIC"/>
</dbReference>
<dbReference type="Gene3D" id="2.130.10.130">
    <property type="entry name" value="Integrin alpha, N-terminal"/>
    <property type="match status" value="3"/>
</dbReference>
<keyword evidence="4" id="KW-1185">Reference proteome</keyword>
<evidence type="ECO:0000313" key="4">
    <source>
        <dbReference type="Proteomes" id="UP000323930"/>
    </source>
</evidence>
<feature type="domain" description="ASPIC/UnbV" evidence="2">
    <location>
        <begin position="516"/>
        <end position="583"/>
    </location>
</feature>
<reference evidence="3 4" key="1">
    <citation type="submission" date="2019-08" db="EMBL/GenBank/DDBJ databases">
        <title>Seonamhaeicola sediminis sp. nov., isolated from marine sediment.</title>
        <authorList>
            <person name="Cao W.R."/>
        </authorList>
    </citation>
    <scope>NUCLEOTIDE SEQUENCE [LARGE SCALE GENOMIC DNA]</scope>
    <source>
        <strain evidence="3 4">B011</strain>
    </source>
</reference>
<dbReference type="Pfam" id="PF07593">
    <property type="entry name" value="UnbV_ASPIC"/>
    <property type="match status" value="1"/>
</dbReference>
<sequence>MKRIAVFSLLISLFVSCNSSKKPEKLFSLMPSSYTQITFNNIITETDSLNYYTYPYMYMGGGAATADFNNDGLTDILFTGNMVSNRLYINKGDMVFEDITKSSGINSVNWHTGVAINDVNEDGWLDIYISVSGNGIEKRNLLYINNQDLTFTESAKQYGLDDNGCSIQSVFFDYDLDGDLDLFVANYPKAPLSIGNDYYLSKMKNLEDEESDHLYRNDGNGKFIDVSSASGIANYGLSLGISVADYDANGYEDIYVSNDFNTPDRFFLNQGDGSFKESIKETTYQTALFGMGCDVADYNNDGLFDLVQVDMTPENNRRAKENMASMNAEGFWSTVNSGFHYQYMYNALQLNRGFDDSHQIKFSNVSRIAGIATTDWSWSPLMMDLDNDGWKDIFITNGIKKEVNNRDFYNKLKKEIKSVKDINGNIYAGMPSEPVENKVFKNNADLTFKDASKEWGLNLNGFSHGASYADLDNDGDLDLVVNNTDNVAAIYRNNTNTNENHYLRIKLEGPEKNTFGIGTEVTIYYNKQLQKQNITLTRGFQSSVEGTVHFGLNKTKLVDSVMVKWPDGKQEILKAIPTNQIITCSYSNAAKNYSKEKGHSRFFKEVTEQVGVSFYHQENNYNDFYIEPLLPHQTSKLGSGITVADCNNDGLQDFFVGNAHKRNGALFLQTKEKTFIEKEGPWEKDSLSEDMASLFFDADNDGDEDLFVVSGGNEFLRQPEFLQDRLYLNDGKGNFEKSTRSLPEMITSGGCVKAYDFDNDGDKDLFIGGRLIPGKYPLAPRSYILRNEGVENGEPKFVDVTTKVAPALEYPGMVTDMLWSDFNNDGLVDIVVTGEWMPVRFFENLGDVFEEQTKHFNLNEDIGWWYSLAEGDFDGDGDLDYVAGNLGTNYKYKASKDRPFELYSADFDKNKSLDIVFGYHQDGEQYPLRGRQCSSEQIPIIKLKYKDYKSFANASLSDIYGEQDLKNALHLSATNFSSIYIENKQNEPWFTRPLNSFAQISSVNAMVVEDYNKDGHLDITLAGNLYSSEVETPRNDASLGLLLLGNGKGEFQPLDANKSGLYLGGDVKDIELISLGASEAEKTLLVMANNGKLRVVKLN</sequence>